<evidence type="ECO:0000256" key="2">
    <source>
        <dbReference type="ARBA" id="ARBA00008682"/>
    </source>
</evidence>
<evidence type="ECO:0000313" key="16">
    <source>
        <dbReference type="Proteomes" id="UP000654913"/>
    </source>
</evidence>
<name>A0A7R7XQZ3_9EURO</name>
<proteinExistence type="inferred from homology"/>
<dbReference type="Pfam" id="PF00704">
    <property type="entry name" value="Glyco_hydro_18"/>
    <property type="match status" value="1"/>
</dbReference>
<dbReference type="PROSITE" id="PS51782">
    <property type="entry name" value="LYSM"/>
    <property type="match status" value="1"/>
</dbReference>
<dbReference type="PROSITE" id="PS01095">
    <property type="entry name" value="GH18_1"/>
    <property type="match status" value="1"/>
</dbReference>
<dbReference type="SMART" id="SM00636">
    <property type="entry name" value="Glyco_18"/>
    <property type="match status" value="1"/>
</dbReference>
<keyword evidence="12" id="KW-0732">Signal</keyword>
<evidence type="ECO:0000313" key="15">
    <source>
        <dbReference type="EMBL" id="BCS25363.1"/>
    </source>
</evidence>
<comment type="catalytic activity">
    <reaction evidence="1">
        <text>Random endo-hydrolysis of N-acetyl-beta-D-glucosaminide (1-&gt;4)-beta-linkages in chitin and chitodextrins.</text>
        <dbReference type="EC" id="3.2.1.14"/>
    </reaction>
</comment>
<sequence>MGLLSLGALALTTALLVHPAASRRNYIDDCPRACSLSDTPFDWINYHSTESLAACKEPMLLDLSLYNALNKTDSSWTMFACTPDNDAGTNNERRAENLKYEEASVSLERVSWGASTKASKDTDAVKSIVKSMQTWLGGSSKQDQFHVFGHFGKVTAGLYIGPRFDRAKTAKTIVEGMLDQLDSTSPLVALQHCGDVGEDTIGVAISTNGDLNSIQRLLRQWREGECPSDHDESTNVDDISVAKAPSTIAISSAHGRGPILQNRADKCETKQVELGEDCPKMAVKCGISGDDFTKYNSYDKDLCSSLRAGQHVCCTSGDLPDFSPDPFKNGTCYTHRVETGQDCSYLAASHSLTNKDLEEFNEETWGWRGCGDLQASLNICLSKGKPPFPAPIPGAICGPQAENATMPDDSSSSEWALLNPCPLNACCNLNGWCGINPEFCEYKDSGNPGTGVCISNCGTSVVNDDIPPDEFANVGYFLASNLNRDCLNMNAYSIRASEYTHIQFAFGNIKDDYSIGLMEGDEEQFEYFKGMKSIKRVISFGGWDFSTFPETYHIFRDGVKEANREKFAKNVVDFVKKHDLDGVDFDWEYPGAPDIPDIPAGEEEEGERYLEFLKVVREQLPDGKTLSIAAPASFWYLQAFPIDEIAELVDYIVYMTYDLRGQWDYDNNDPPLGCPDGNCLRSHVNSTETQYALAMITKAQVQTKKLMVGVSSYGRSFEMAEPGCTGPTCKYTGNGASKGRCTDTSGYLANAEINEILKNNDNSAHSYDDKSDSDILVYNDNQWTAYMTDETRNRRLSKYSGMNMGGSVEWSIDLQKFVPPMAPGPGIFLPLPEDMDIEEFCSEPDLDKITEAEASSQRNISAYFDYFFDVRRGGDTSSWTQELFAGSETVSCDTFPDGPCGFPDPGECHGYEPPSLYWAQFVVANYFDHISKFGTMFRDTTFNESLNIGRLVADFPIKTPSDDTQSTVFAIFAGALGMASGIASGVGAGLPGNPGSAVSAAGAALTGFSGMWTILSAAVDDAEPPDEDDMERALNIQLGTIWNAAYRAGQSGLISLFADGDLSDIPKEYKEGDYEYEISNFFDGRWLHRLTGKFVRDMQDALSENMRKSLASYALTFANYYIVKGGFDADDCSDQTGGKVIDDVCYTLEYPGDGKSSIRPKRSDFSKTVSEDTLETMTDTYSIDLEELYKISDSCQSKTEDYGGVIDSETFKLFSEDEKPDCFYSLPVFVAAEDDDGRVSWRTPCWARVQNMTSDGDDTPKVGETYLPPNLDEIIDQEFCVPCSSGKPGCSIG</sequence>
<dbReference type="InterPro" id="IPR018392">
    <property type="entry name" value="LysM"/>
</dbReference>
<evidence type="ECO:0000256" key="8">
    <source>
        <dbReference type="ARBA" id="ARBA00023277"/>
    </source>
</evidence>
<evidence type="ECO:0000256" key="9">
    <source>
        <dbReference type="ARBA" id="ARBA00023295"/>
    </source>
</evidence>
<evidence type="ECO:0000256" key="1">
    <source>
        <dbReference type="ARBA" id="ARBA00000822"/>
    </source>
</evidence>
<dbReference type="GO" id="GO:0000272">
    <property type="term" value="P:polysaccharide catabolic process"/>
    <property type="evidence" value="ECO:0007669"/>
    <property type="project" value="UniProtKB-KW"/>
</dbReference>
<feature type="chain" id="PRO_5031409505" description="chitinase" evidence="12">
    <location>
        <begin position="23"/>
        <end position="1293"/>
    </location>
</feature>
<dbReference type="InterPro" id="IPR017853">
    <property type="entry name" value="GH"/>
</dbReference>
<dbReference type="InterPro" id="IPR036861">
    <property type="entry name" value="Endochitinase-like_sf"/>
</dbReference>
<dbReference type="InterPro" id="IPR011583">
    <property type="entry name" value="Chitinase_II/V-like_cat"/>
</dbReference>
<dbReference type="RefSeq" id="XP_041557557.1">
    <property type="nucleotide sequence ID" value="XM_041705031.1"/>
</dbReference>
<keyword evidence="6" id="KW-0146">Chitin degradation</keyword>
<dbReference type="PANTHER" id="PTHR47700:SF2">
    <property type="entry name" value="CHITINASE"/>
    <property type="match status" value="1"/>
</dbReference>
<dbReference type="InterPro" id="IPR036779">
    <property type="entry name" value="LysM_dom_sf"/>
</dbReference>
<dbReference type="EMBL" id="AP024447">
    <property type="protein sequence ID" value="BCS25363.1"/>
    <property type="molecule type" value="Genomic_DNA"/>
</dbReference>
<dbReference type="EC" id="3.2.1.14" evidence="3"/>
<keyword evidence="7" id="KW-0843">Virulence</keyword>
<keyword evidence="10" id="KW-0624">Polysaccharide degradation</keyword>
<organism evidence="15 16">
    <name type="scientific">Aspergillus puulaauensis</name>
    <dbReference type="NCBI Taxonomy" id="1220207"/>
    <lineage>
        <taxon>Eukaryota</taxon>
        <taxon>Fungi</taxon>
        <taxon>Dikarya</taxon>
        <taxon>Ascomycota</taxon>
        <taxon>Pezizomycotina</taxon>
        <taxon>Eurotiomycetes</taxon>
        <taxon>Eurotiomycetidae</taxon>
        <taxon>Eurotiales</taxon>
        <taxon>Aspergillaceae</taxon>
        <taxon>Aspergillus</taxon>
    </lineage>
</organism>
<evidence type="ECO:0000256" key="10">
    <source>
        <dbReference type="ARBA" id="ARBA00023326"/>
    </source>
</evidence>
<dbReference type="CDD" id="cd02878">
    <property type="entry name" value="GH18_zymocin_alpha"/>
    <property type="match status" value="1"/>
</dbReference>
<dbReference type="PROSITE" id="PS51910">
    <property type="entry name" value="GH18_2"/>
    <property type="match status" value="1"/>
</dbReference>
<reference evidence="15" key="2">
    <citation type="submission" date="2021-02" db="EMBL/GenBank/DDBJ databases">
        <title>Aspergillus puulaauensis MK2 genome sequence.</title>
        <authorList>
            <person name="Futagami T."/>
            <person name="Mori K."/>
            <person name="Kadooka C."/>
            <person name="Tanaka T."/>
        </authorList>
    </citation>
    <scope>NUCLEOTIDE SEQUENCE</scope>
    <source>
        <strain evidence="15">MK2</strain>
    </source>
</reference>
<dbReference type="Gene3D" id="3.10.50.10">
    <property type="match status" value="1"/>
</dbReference>
<dbReference type="Gene3D" id="3.10.350.10">
    <property type="entry name" value="LysM domain"/>
    <property type="match status" value="2"/>
</dbReference>
<dbReference type="Proteomes" id="UP000654913">
    <property type="component" value="Chromosome 5"/>
</dbReference>
<evidence type="ECO:0000256" key="6">
    <source>
        <dbReference type="ARBA" id="ARBA00023024"/>
    </source>
</evidence>
<dbReference type="GO" id="GO:0008061">
    <property type="term" value="F:chitin binding"/>
    <property type="evidence" value="ECO:0007669"/>
    <property type="project" value="UniProtKB-KW"/>
</dbReference>
<evidence type="ECO:0000259" key="14">
    <source>
        <dbReference type="PROSITE" id="PS51910"/>
    </source>
</evidence>
<dbReference type="InterPro" id="IPR029070">
    <property type="entry name" value="Chitinase_insertion_sf"/>
</dbReference>
<keyword evidence="16" id="KW-1185">Reference proteome</keyword>
<accession>A0A7R7XQZ3</accession>
<evidence type="ECO:0000256" key="11">
    <source>
        <dbReference type="RuleBase" id="RU000489"/>
    </source>
</evidence>
<evidence type="ECO:0000256" key="5">
    <source>
        <dbReference type="ARBA" id="ARBA00022801"/>
    </source>
</evidence>
<keyword evidence="9 11" id="KW-0326">Glycosidase</keyword>
<dbReference type="GO" id="GO:0006032">
    <property type="term" value="P:chitin catabolic process"/>
    <property type="evidence" value="ECO:0007669"/>
    <property type="project" value="UniProtKB-KW"/>
</dbReference>
<dbReference type="PANTHER" id="PTHR47700">
    <property type="entry name" value="V CHITINASE, PUTATIVE (AFU_ORTHOLOGUE AFUA_6G13720)-RELATED"/>
    <property type="match status" value="1"/>
</dbReference>
<protein>
    <recommendedName>
        <fullName evidence="3">chitinase</fullName>
        <ecNumber evidence="3">3.2.1.14</ecNumber>
    </recommendedName>
</protein>
<dbReference type="SUPFAM" id="SSF51445">
    <property type="entry name" value="(Trans)glycosidases"/>
    <property type="match status" value="1"/>
</dbReference>
<evidence type="ECO:0000256" key="7">
    <source>
        <dbReference type="ARBA" id="ARBA00023026"/>
    </source>
</evidence>
<comment type="similarity">
    <text evidence="2">Belongs to the glycosyl hydrolase 18 family. Chitinase class V subfamily.</text>
</comment>
<keyword evidence="8" id="KW-0119">Carbohydrate metabolism</keyword>
<dbReference type="GO" id="GO:0008843">
    <property type="term" value="F:endochitinase activity"/>
    <property type="evidence" value="ECO:0007669"/>
    <property type="project" value="UniProtKB-EC"/>
</dbReference>
<evidence type="ECO:0000256" key="3">
    <source>
        <dbReference type="ARBA" id="ARBA00012729"/>
    </source>
</evidence>
<feature type="signal peptide" evidence="12">
    <location>
        <begin position="1"/>
        <end position="22"/>
    </location>
</feature>
<evidence type="ECO:0000259" key="13">
    <source>
        <dbReference type="PROSITE" id="PS51782"/>
    </source>
</evidence>
<dbReference type="InterPro" id="IPR001223">
    <property type="entry name" value="Glyco_hydro18_cat"/>
</dbReference>
<dbReference type="InterPro" id="IPR053214">
    <property type="entry name" value="LysM12-like"/>
</dbReference>
<dbReference type="InterPro" id="IPR001579">
    <property type="entry name" value="Glyco_hydro_18_chit_AS"/>
</dbReference>
<evidence type="ECO:0000256" key="12">
    <source>
        <dbReference type="SAM" id="SignalP"/>
    </source>
</evidence>
<dbReference type="Gene3D" id="3.20.20.80">
    <property type="entry name" value="Glycosidases"/>
    <property type="match status" value="1"/>
</dbReference>
<feature type="domain" description="LysM" evidence="13">
    <location>
        <begin position="268"/>
        <end position="314"/>
    </location>
</feature>
<dbReference type="GeneID" id="64975368"/>
<dbReference type="KEGG" id="apuu:APUU_50074A"/>
<reference evidence="15" key="1">
    <citation type="submission" date="2021-01" db="EMBL/GenBank/DDBJ databases">
        <authorList>
            <consortium name="Aspergillus puulaauensis MK2 genome sequencing consortium"/>
            <person name="Kazuki M."/>
            <person name="Futagami T."/>
        </authorList>
    </citation>
    <scope>NUCLEOTIDE SEQUENCE</scope>
    <source>
        <strain evidence="15">MK2</strain>
    </source>
</reference>
<dbReference type="OrthoDB" id="73875at2759"/>
<keyword evidence="5 11" id="KW-0378">Hydrolase</keyword>
<dbReference type="SUPFAM" id="SSF57016">
    <property type="entry name" value="Plant lectins/antimicrobial peptides"/>
    <property type="match status" value="1"/>
</dbReference>
<dbReference type="SUPFAM" id="SSF54556">
    <property type="entry name" value="Chitinase insertion domain"/>
    <property type="match status" value="1"/>
</dbReference>
<gene>
    <name evidence="15" type="ORF">APUU_50074A</name>
</gene>
<feature type="domain" description="GH18" evidence="14">
    <location>
        <begin position="471"/>
        <end position="828"/>
    </location>
</feature>
<evidence type="ECO:0000256" key="4">
    <source>
        <dbReference type="ARBA" id="ARBA00022669"/>
    </source>
</evidence>
<keyword evidence="4" id="KW-0147">Chitin-binding</keyword>